<keyword evidence="2" id="KW-1185">Reference proteome</keyword>
<dbReference type="EMBL" id="JBBWWR010000007">
    <property type="protein sequence ID" value="KAK8963089.1"/>
    <property type="molecule type" value="Genomic_DNA"/>
</dbReference>
<name>A0ABR2MFY6_9ASPA</name>
<comment type="caution">
    <text evidence="1">The sequence shown here is derived from an EMBL/GenBank/DDBJ whole genome shotgun (WGS) entry which is preliminary data.</text>
</comment>
<gene>
    <name evidence="1" type="ORF">KSP40_PGU000730</name>
</gene>
<evidence type="ECO:0000313" key="1">
    <source>
        <dbReference type="EMBL" id="KAK8963089.1"/>
    </source>
</evidence>
<evidence type="ECO:0000313" key="2">
    <source>
        <dbReference type="Proteomes" id="UP001412067"/>
    </source>
</evidence>
<protein>
    <submittedName>
        <fullName evidence="1">Uncharacterized protein</fullName>
    </submittedName>
</protein>
<organism evidence="1 2">
    <name type="scientific">Platanthera guangdongensis</name>
    <dbReference type="NCBI Taxonomy" id="2320717"/>
    <lineage>
        <taxon>Eukaryota</taxon>
        <taxon>Viridiplantae</taxon>
        <taxon>Streptophyta</taxon>
        <taxon>Embryophyta</taxon>
        <taxon>Tracheophyta</taxon>
        <taxon>Spermatophyta</taxon>
        <taxon>Magnoliopsida</taxon>
        <taxon>Liliopsida</taxon>
        <taxon>Asparagales</taxon>
        <taxon>Orchidaceae</taxon>
        <taxon>Orchidoideae</taxon>
        <taxon>Orchideae</taxon>
        <taxon>Orchidinae</taxon>
        <taxon>Platanthera</taxon>
    </lineage>
</organism>
<accession>A0ABR2MFY6</accession>
<dbReference type="Pfam" id="PF14223">
    <property type="entry name" value="Retrotran_gag_2"/>
    <property type="match status" value="1"/>
</dbReference>
<dbReference type="Proteomes" id="UP001412067">
    <property type="component" value="Unassembled WGS sequence"/>
</dbReference>
<reference evidence="1 2" key="1">
    <citation type="journal article" date="2022" name="Nat. Plants">
        <title>Genomes of leafy and leafless Platanthera orchids illuminate the evolution of mycoheterotrophy.</title>
        <authorList>
            <person name="Li M.H."/>
            <person name="Liu K.W."/>
            <person name="Li Z."/>
            <person name="Lu H.C."/>
            <person name="Ye Q.L."/>
            <person name="Zhang D."/>
            <person name="Wang J.Y."/>
            <person name="Li Y.F."/>
            <person name="Zhong Z.M."/>
            <person name="Liu X."/>
            <person name="Yu X."/>
            <person name="Liu D.K."/>
            <person name="Tu X.D."/>
            <person name="Liu B."/>
            <person name="Hao Y."/>
            <person name="Liao X.Y."/>
            <person name="Jiang Y.T."/>
            <person name="Sun W.H."/>
            <person name="Chen J."/>
            <person name="Chen Y.Q."/>
            <person name="Ai Y."/>
            <person name="Zhai J.W."/>
            <person name="Wu S.S."/>
            <person name="Zhou Z."/>
            <person name="Hsiao Y.Y."/>
            <person name="Wu W.L."/>
            <person name="Chen Y.Y."/>
            <person name="Lin Y.F."/>
            <person name="Hsu J.L."/>
            <person name="Li C.Y."/>
            <person name="Wang Z.W."/>
            <person name="Zhao X."/>
            <person name="Zhong W.Y."/>
            <person name="Ma X.K."/>
            <person name="Ma L."/>
            <person name="Huang J."/>
            <person name="Chen G.Z."/>
            <person name="Huang M.Z."/>
            <person name="Huang L."/>
            <person name="Peng D.H."/>
            <person name="Luo Y.B."/>
            <person name="Zou S.Q."/>
            <person name="Chen S.P."/>
            <person name="Lan S."/>
            <person name="Tsai W.C."/>
            <person name="Van de Peer Y."/>
            <person name="Liu Z.J."/>
        </authorList>
    </citation>
    <scope>NUCLEOTIDE SEQUENCE [LARGE SCALE GENOMIC DNA]</scope>
    <source>
        <strain evidence="1">Lor288</strain>
    </source>
</reference>
<sequence length="76" mass="8560">MESYLLGQGLWNVVCGDERQEVATTTTGADAMIAWTKTNVKVEFVLKRAITSELFDHIIECWSAAEIWTSFDGLFN</sequence>
<proteinExistence type="predicted"/>